<organism evidence="1 2">
    <name type="scientific">Sphingobacterium corticibacter</name>
    <dbReference type="NCBI Taxonomy" id="2171749"/>
    <lineage>
        <taxon>Bacteria</taxon>
        <taxon>Pseudomonadati</taxon>
        <taxon>Bacteroidota</taxon>
        <taxon>Sphingobacteriia</taxon>
        <taxon>Sphingobacteriales</taxon>
        <taxon>Sphingobacteriaceae</taxon>
        <taxon>Sphingobacterium</taxon>
    </lineage>
</organism>
<protein>
    <submittedName>
        <fullName evidence="1">Uncharacterized protein</fullName>
    </submittedName>
</protein>
<keyword evidence="2" id="KW-1185">Reference proteome</keyword>
<name>A0A2T8HIP2_9SPHI</name>
<accession>A0A2T8HIP2</accession>
<proteinExistence type="predicted"/>
<dbReference type="InterPro" id="IPR011042">
    <property type="entry name" value="6-blade_b-propeller_TolB-like"/>
</dbReference>
<evidence type="ECO:0000313" key="2">
    <source>
        <dbReference type="Proteomes" id="UP000245627"/>
    </source>
</evidence>
<dbReference type="RefSeq" id="WP_116775906.1">
    <property type="nucleotide sequence ID" value="NZ_QDKG01000003.1"/>
</dbReference>
<gene>
    <name evidence="1" type="ORF">DC487_10385</name>
</gene>
<dbReference type="AlphaFoldDB" id="A0A2T8HIP2"/>
<dbReference type="SUPFAM" id="SSF82171">
    <property type="entry name" value="DPP6 N-terminal domain-like"/>
    <property type="match status" value="1"/>
</dbReference>
<dbReference type="Gene3D" id="2.120.10.30">
    <property type="entry name" value="TolB, C-terminal domain"/>
    <property type="match status" value="1"/>
</dbReference>
<comment type="caution">
    <text evidence="1">The sequence shown here is derived from an EMBL/GenBank/DDBJ whole genome shotgun (WGS) entry which is preliminary data.</text>
</comment>
<dbReference type="OrthoDB" id="698553at2"/>
<evidence type="ECO:0000313" key="1">
    <source>
        <dbReference type="EMBL" id="PVH25318.1"/>
    </source>
</evidence>
<dbReference type="PROSITE" id="PS51257">
    <property type="entry name" value="PROKAR_LIPOPROTEIN"/>
    <property type="match status" value="1"/>
</dbReference>
<sequence length="326" mass="35970">MKTYFASITYYGVILLTSLILASCSKDDNIGGGDNGAGLDGLSGTIYYDWASDGIMRFAMPAGSGGAFIPDNSDLNSFDVSRDGQERLTVMNESTLGVYPIRFTLSKMSDNTVLENFVYNSPGLNAYCKGYLSHDKSHILITSNDEEDGLTIVRRNGEFVTRLLDINGEPFDFNATRLWLPGNSLLITHKNYIIRLDPPYTSGQLVKEMTYDDWGDLDVNPAGTQLLVRIGNHLHTMDMNGSEPVKITESNFKEAKGMFSPDGKHILVGSNYRQTGPFGFVWDLKIIPNDGKVYNVDPVAANSPGVIPVIWRNDKIESAGGQVIWR</sequence>
<reference evidence="1 2" key="1">
    <citation type="submission" date="2018-04" db="EMBL/GenBank/DDBJ databases">
        <title>Sphingobacterium cortibacter sp. nov.</title>
        <authorList>
            <person name="Li Y."/>
        </authorList>
    </citation>
    <scope>NUCLEOTIDE SEQUENCE [LARGE SCALE GENOMIC DNA]</scope>
    <source>
        <strain evidence="1 2">2c-3</strain>
    </source>
</reference>
<dbReference type="EMBL" id="QDKG01000003">
    <property type="protein sequence ID" value="PVH25318.1"/>
    <property type="molecule type" value="Genomic_DNA"/>
</dbReference>
<dbReference type="Proteomes" id="UP000245627">
    <property type="component" value="Unassembled WGS sequence"/>
</dbReference>